<reference evidence="3 4" key="1">
    <citation type="journal article" date="2021" name="BMC Biol.">
        <title>Horizontally acquired antibacterial genes associated with adaptive radiation of ladybird beetles.</title>
        <authorList>
            <person name="Li H.S."/>
            <person name="Tang X.F."/>
            <person name="Huang Y.H."/>
            <person name="Xu Z.Y."/>
            <person name="Chen M.L."/>
            <person name="Du X.Y."/>
            <person name="Qiu B.Y."/>
            <person name="Chen P.T."/>
            <person name="Zhang W."/>
            <person name="Slipinski A."/>
            <person name="Escalona H.E."/>
            <person name="Waterhouse R.M."/>
            <person name="Zwick A."/>
            <person name="Pang H."/>
        </authorList>
    </citation>
    <scope>NUCLEOTIDE SEQUENCE [LARGE SCALE GENOMIC DNA]</scope>
    <source>
        <strain evidence="3">SYSU2018</strain>
    </source>
</reference>
<feature type="domain" description="J" evidence="2">
    <location>
        <begin position="33"/>
        <end position="98"/>
    </location>
</feature>
<dbReference type="InterPro" id="IPR052763">
    <property type="entry name" value="DnaJ_C4"/>
</dbReference>
<comment type="caution">
    <text evidence="3">The sequence shown here is derived from an EMBL/GenBank/DDBJ whole genome shotgun (WGS) entry which is preliminary data.</text>
</comment>
<evidence type="ECO:0000259" key="2">
    <source>
        <dbReference type="PROSITE" id="PS50076"/>
    </source>
</evidence>
<dbReference type="PANTHER" id="PTHR44825:SF1">
    <property type="entry name" value="DNAJ HOMOLOG SUBFAMILY C MEMBER 4"/>
    <property type="match status" value="1"/>
</dbReference>
<dbReference type="PANTHER" id="PTHR44825">
    <property type="match status" value="1"/>
</dbReference>
<dbReference type="SMART" id="SM00271">
    <property type="entry name" value="DnaJ"/>
    <property type="match status" value="1"/>
</dbReference>
<dbReference type="AlphaFoldDB" id="A0ABD2MKL8"/>
<dbReference type="InterPro" id="IPR001623">
    <property type="entry name" value="DnaJ_domain"/>
</dbReference>
<dbReference type="SUPFAM" id="SSF46565">
    <property type="entry name" value="Chaperone J-domain"/>
    <property type="match status" value="1"/>
</dbReference>
<dbReference type="InterPro" id="IPR036869">
    <property type="entry name" value="J_dom_sf"/>
</dbReference>
<organism evidence="3 4">
    <name type="scientific">Cryptolaemus montrouzieri</name>
    <dbReference type="NCBI Taxonomy" id="559131"/>
    <lineage>
        <taxon>Eukaryota</taxon>
        <taxon>Metazoa</taxon>
        <taxon>Ecdysozoa</taxon>
        <taxon>Arthropoda</taxon>
        <taxon>Hexapoda</taxon>
        <taxon>Insecta</taxon>
        <taxon>Pterygota</taxon>
        <taxon>Neoptera</taxon>
        <taxon>Endopterygota</taxon>
        <taxon>Coleoptera</taxon>
        <taxon>Polyphaga</taxon>
        <taxon>Cucujiformia</taxon>
        <taxon>Coccinelloidea</taxon>
        <taxon>Coccinellidae</taxon>
        <taxon>Scymninae</taxon>
        <taxon>Scymnini</taxon>
        <taxon>Cryptolaemus</taxon>
    </lineage>
</organism>
<dbReference type="Proteomes" id="UP001516400">
    <property type="component" value="Unassembled WGS sequence"/>
</dbReference>
<evidence type="ECO:0000313" key="4">
    <source>
        <dbReference type="Proteomes" id="UP001516400"/>
    </source>
</evidence>
<gene>
    <name evidence="3" type="ORF">HHI36_011012</name>
</gene>
<keyword evidence="1" id="KW-0472">Membrane</keyword>
<dbReference type="EMBL" id="JABFTP020000001">
    <property type="protein sequence ID" value="KAL3266860.1"/>
    <property type="molecule type" value="Genomic_DNA"/>
</dbReference>
<feature type="transmembrane region" description="Helical" evidence="1">
    <location>
        <begin position="152"/>
        <end position="173"/>
    </location>
</feature>
<dbReference type="Gene3D" id="1.10.287.110">
    <property type="entry name" value="DnaJ domain"/>
    <property type="match status" value="1"/>
</dbReference>
<dbReference type="PRINTS" id="PR00625">
    <property type="entry name" value="JDOMAIN"/>
</dbReference>
<name>A0ABD2MKL8_9CUCU</name>
<dbReference type="PROSITE" id="PS50076">
    <property type="entry name" value="DNAJ_2"/>
    <property type="match status" value="1"/>
</dbReference>
<keyword evidence="4" id="KW-1185">Reference proteome</keyword>
<dbReference type="CDD" id="cd06257">
    <property type="entry name" value="DnaJ"/>
    <property type="match status" value="1"/>
</dbReference>
<protein>
    <recommendedName>
        <fullName evidence="2">J domain-containing protein</fullName>
    </recommendedName>
</protein>
<proteinExistence type="predicted"/>
<evidence type="ECO:0000313" key="3">
    <source>
        <dbReference type="EMBL" id="KAL3266860.1"/>
    </source>
</evidence>
<evidence type="ECO:0000256" key="1">
    <source>
        <dbReference type="SAM" id="Phobius"/>
    </source>
</evidence>
<accession>A0ABD2MKL8</accession>
<dbReference type="Pfam" id="PF00226">
    <property type="entry name" value="DnaJ"/>
    <property type="match status" value="1"/>
</dbReference>
<keyword evidence="1" id="KW-1133">Transmembrane helix</keyword>
<keyword evidence="1" id="KW-0812">Transmembrane</keyword>
<sequence length="228" mass="26750">MNVHVLKIPNVVLFRNIISDNKILYVPWNSKTTFYDILKVKNDCSSKEIKDSYLKLSKLHHPDKIGNSKESHHKFLEINEAYKTLSKADLRKSYDFYITLPQSSPEPRMNYNEFHDWSTYQNPIFHKDKTTNSSRSNNSYYGVKGIKKQGNFMIVLICFFLSVFGLSIQVFMVSTSASIRRDKLQKQQEENELLLHKIKETSALNGKDAQIELLRQKFEENELRKKGY</sequence>